<dbReference type="RefSeq" id="WP_015020394.1">
    <property type="nucleotide sequence ID" value="NC_018719.1"/>
</dbReference>
<evidence type="ECO:0000313" key="9">
    <source>
        <dbReference type="Proteomes" id="UP000008037"/>
    </source>
</evidence>
<evidence type="ECO:0000256" key="4">
    <source>
        <dbReference type="ARBA" id="ARBA00022801"/>
    </source>
</evidence>
<dbReference type="GeneID" id="76624182"/>
<name>K0IIS6_NITGG</name>
<dbReference type="InterPro" id="IPR019858">
    <property type="entry name" value="CRISPR-assoc_Cas1_HMARI/TNEAP"/>
</dbReference>
<dbReference type="GO" id="GO:0046872">
    <property type="term" value="F:metal ion binding"/>
    <property type="evidence" value="ECO:0007669"/>
    <property type="project" value="UniProtKB-KW"/>
</dbReference>
<dbReference type="Gene3D" id="1.20.120.920">
    <property type="entry name" value="CRISPR-associated endonuclease Cas1, C-terminal domain"/>
    <property type="match status" value="1"/>
</dbReference>
<dbReference type="Pfam" id="PF01867">
    <property type="entry name" value="Cas_Cas1"/>
    <property type="match status" value="1"/>
</dbReference>
<dbReference type="Proteomes" id="UP000008037">
    <property type="component" value="Chromosome"/>
</dbReference>
<evidence type="ECO:0000256" key="7">
    <source>
        <dbReference type="ARBA" id="ARBA00023125"/>
    </source>
</evidence>
<keyword evidence="6" id="KW-0051">Antiviral defense</keyword>
<keyword evidence="5" id="KW-0460">Magnesium</keyword>
<keyword evidence="7" id="KW-0238">DNA-binding</keyword>
<dbReference type="PANTHER" id="PTHR43219">
    <property type="entry name" value="CRISPR-ASSOCIATED ENDONUCLEASE CAS1"/>
    <property type="match status" value="1"/>
</dbReference>
<keyword evidence="4" id="KW-0378">Hydrolase</keyword>
<dbReference type="InterPro" id="IPR042206">
    <property type="entry name" value="CRISPR-assoc_Cas1_C"/>
</dbReference>
<evidence type="ECO:0000313" key="8">
    <source>
        <dbReference type="EMBL" id="AFU59860.1"/>
    </source>
</evidence>
<evidence type="ECO:0000256" key="6">
    <source>
        <dbReference type="ARBA" id="ARBA00023118"/>
    </source>
</evidence>
<evidence type="ECO:0000256" key="1">
    <source>
        <dbReference type="ARBA" id="ARBA00022722"/>
    </source>
</evidence>
<accession>K0IIS6</accession>
<dbReference type="GO" id="GO:0051607">
    <property type="term" value="P:defense response to virus"/>
    <property type="evidence" value="ECO:0007669"/>
    <property type="project" value="UniProtKB-KW"/>
</dbReference>
<keyword evidence="3" id="KW-0255">Endonuclease</keyword>
<dbReference type="GO" id="GO:0043571">
    <property type="term" value="P:maintenance of CRISPR repeat elements"/>
    <property type="evidence" value="ECO:0007669"/>
    <property type="project" value="InterPro"/>
</dbReference>
<evidence type="ECO:0000256" key="2">
    <source>
        <dbReference type="ARBA" id="ARBA00022723"/>
    </source>
</evidence>
<dbReference type="STRING" id="1237085.Ngar_c29420"/>
<dbReference type="AlphaFoldDB" id="K0IIS6"/>
<dbReference type="InParanoid" id="K0IIS6"/>
<dbReference type="PATRIC" id="fig|1237085.11.peg.2917"/>
<proteinExistence type="predicted"/>
<dbReference type="InterPro" id="IPR002729">
    <property type="entry name" value="CRISPR-assoc_Cas1"/>
</dbReference>
<keyword evidence="9" id="KW-1185">Reference proteome</keyword>
<evidence type="ECO:0000256" key="3">
    <source>
        <dbReference type="ARBA" id="ARBA00022759"/>
    </source>
</evidence>
<sequence>MFKPIIVDRVIFSLINNRIIKDEHFVEELNYCYLNEQGRLTFLSEY</sequence>
<dbReference type="KEGG" id="nga:Ngar_c29420"/>
<protein>
    <submittedName>
        <fullName evidence="8">Putative CRISPR-associated protein Cas1</fullName>
    </submittedName>
</protein>
<reference evidence="8 9" key="1">
    <citation type="journal article" date="2012" name="Environ. Microbiol.">
        <title>The genome of the ammonia-oxidizing Candidatus Nitrososphaera gargensis: insights into metabolic versatility and environmental adaptations.</title>
        <authorList>
            <person name="Spang A."/>
            <person name="Poehlein A."/>
            <person name="Offre P."/>
            <person name="Zumbragel S."/>
            <person name="Haider S."/>
            <person name="Rychlik N."/>
            <person name="Nowka B."/>
            <person name="Schmeisser C."/>
            <person name="Lebedeva E.V."/>
            <person name="Rattei T."/>
            <person name="Bohm C."/>
            <person name="Schmid M."/>
            <person name="Galushko A."/>
            <person name="Hatzenpichler R."/>
            <person name="Weinmaier T."/>
            <person name="Daniel R."/>
            <person name="Schleper C."/>
            <person name="Spieck E."/>
            <person name="Streit W."/>
            <person name="Wagner M."/>
        </authorList>
    </citation>
    <scope>NUCLEOTIDE SEQUENCE [LARGE SCALE GENOMIC DNA]</scope>
    <source>
        <strain evidence="9">Ga9.2</strain>
    </source>
</reference>
<dbReference type="GO" id="GO:0004520">
    <property type="term" value="F:DNA endonuclease activity"/>
    <property type="evidence" value="ECO:0007669"/>
    <property type="project" value="InterPro"/>
</dbReference>
<dbReference type="EMBL" id="CP002408">
    <property type="protein sequence ID" value="AFU59860.1"/>
    <property type="molecule type" value="Genomic_DNA"/>
</dbReference>
<dbReference type="HOGENOM" id="CLU_3178704_0_0_2"/>
<keyword evidence="2" id="KW-0479">Metal-binding</keyword>
<organism evidence="8 9">
    <name type="scientific">Nitrososphaera gargensis (strain Ga9.2)</name>
    <dbReference type="NCBI Taxonomy" id="1237085"/>
    <lineage>
        <taxon>Archaea</taxon>
        <taxon>Nitrososphaerota</taxon>
        <taxon>Nitrososphaeria</taxon>
        <taxon>Nitrososphaerales</taxon>
        <taxon>Nitrososphaeraceae</taxon>
        <taxon>Nitrososphaera</taxon>
    </lineage>
</organism>
<dbReference type="GO" id="GO:0003677">
    <property type="term" value="F:DNA binding"/>
    <property type="evidence" value="ECO:0007669"/>
    <property type="project" value="UniProtKB-KW"/>
</dbReference>
<gene>
    <name evidence="8" type="primary">cas1</name>
    <name evidence="8" type="ordered locus">Ngar_c29420</name>
</gene>
<evidence type="ECO:0000256" key="5">
    <source>
        <dbReference type="ARBA" id="ARBA00022842"/>
    </source>
</evidence>
<dbReference type="GO" id="GO:0016787">
    <property type="term" value="F:hydrolase activity"/>
    <property type="evidence" value="ECO:0007669"/>
    <property type="project" value="UniProtKB-KW"/>
</dbReference>
<keyword evidence="1" id="KW-0540">Nuclease</keyword>
<dbReference type="PANTHER" id="PTHR43219:SF2">
    <property type="entry name" value="CRISPR-ASSOCIATED ENDONUCLEASE CAS1"/>
    <property type="match status" value="1"/>
</dbReference>